<dbReference type="EMBL" id="BK015041">
    <property type="protein sequence ID" value="DAD88498.1"/>
    <property type="molecule type" value="Genomic_DNA"/>
</dbReference>
<name>A0A8S5N2J5_9CAUD</name>
<proteinExistence type="predicted"/>
<keyword evidence="1" id="KW-1133">Transmembrane helix</keyword>
<keyword evidence="1" id="KW-0472">Membrane</keyword>
<keyword evidence="1" id="KW-0812">Transmembrane</keyword>
<evidence type="ECO:0000313" key="2">
    <source>
        <dbReference type="EMBL" id="DAD88498.1"/>
    </source>
</evidence>
<reference evidence="2" key="1">
    <citation type="journal article" date="2021" name="Proc. Natl. Acad. Sci. U.S.A.">
        <title>A Catalog of Tens of Thousands of Viruses from Human Metagenomes Reveals Hidden Associations with Chronic Diseases.</title>
        <authorList>
            <person name="Tisza M.J."/>
            <person name="Buck C.B."/>
        </authorList>
    </citation>
    <scope>NUCLEOTIDE SEQUENCE</scope>
    <source>
        <strain evidence="2">Cttxo15</strain>
    </source>
</reference>
<sequence>MKSWLNFPKKSDFFGFLLKFITVWRIFILYLENNVTFCKRL</sequence>
<protein>
    <submittedName>
        <fullName evidence="2">Uncharacterized protein</fullName>
    </submittedName>
</protein>
<feature type="transmembrane region" description="Helical" evidence="1">
    <location>
        <begin position="13"/>
        <end position="31"/>
    </location>
</feature>
<evidence type="ECO:0000256" key="1">
    <source>
        <dbReference type="SAM" id="Phobius"/>
    </source>
</evidence>
<organism evidence="2">
    <name type="scientific">Podoviridae sp. cttxo15</name>
    <dbReference type="NCBI Taxonomy" id="2826584"/>
    <lineage>
        <taxon>Viruses</taxon>
        <taxon>Duplodnaviria</taxon>
        <taxon>Heunggongvirae</taxon>
        <taxon>Uroviricota</taxon>
        <taxon>Caudoviricetes</taxon>
    </lineage>
</organism>
<accession>A0A8S5N2J5</accession>